<dbReference type="Gramene" id="KOM38789">
    <property type="protein sequence ID" value="KOM38789"/>
    <property type="gene ID" value="LR48_Vigan03g217100"/>
</dbReference>
<protein>
    <recommendedName>
        <fullName evidence="4">CCHC-type domain-containing protein</fullName>
    </recommendedName>
</protein>
<dbReference type="AlphaFoldDB" id="A0A0L9U8I6"/>
<proteinExistence type="predicted"/>
<feature type="region of interest" description="Disordered" evidence="1">
    <location>
        <begin position="130"/>
        <end position="161"/>
    </location>
</feature>
<sequence>MTVQHGSQKRSGERAARLRTCVDGSGRCVATVDWMTVRYGLSEIRNMLARVEQMTPRPFSQPTNRDATNHTRLLESVIEALRQQNAALTELSLECFRQHHPAKFTEKCLPDEVERTQVLEKSVTELEYHKGQQQQTIRGAISSRNNDNPRKTPYDRSVLPSVSGRCQSKSLVTVSRSRQKKTVKCFECGGPHFRSTCSQLLGVKSCIHCGRNGHLKLVGVFRPRWFGADREQGSLDGC</sequence>
<dbReference type="SUPFAM" id="SSF57756">
    <property type="entry name" value="Retrovirus zinc finger-like domains"/>
    <property type="match status" value="1"/>
</dbReference>
<reference evidence="3" key="1">
    <citation type="journal article" date="2015" name="Proc. Natl. Acad. Sci. U.S.A.">
        <title>Genome sequencing of adzuki bean (Vigna angularis) provides insight into high starch and low fat accumulation and domestication.</title>
        <authorList>
            <person name="Yang K."/>
            <person name="Tian Z."/>
            <person name="Chen C."/>
            <person name="Luo L."/>
            <person name="Zhao B."/>
            <person name="Wang Z."/>
            <person name="Yu L."/>
            <person name="Li Y."/>
            <person name="Sun Y."/>
            <person name="Li W."/>
            <person name="Chen Y."/>
            <person name="Li Y."/>
            <person name="Zhang Y."/>
            <person name="Ai D."/>
            <person name="Zhao J."/>
            <person name="Shang C."/>
            <person name="Ma Y."/>
            <person name="Wu B."/>
            <person name="Wang M."/>
            <person name="Gao L."/>
            <person name="Sun D."/>
            <person name="Zhang P."/>
            <person name="Guo F."/>
            <person name="Wang W."/>
            <person name="Li Y."/>
            <person name="Wang J."/>
            <person name="Varshney R.K."/>
            <person name="Wang J."/>
            <person name="Ling H.Q."/>
            <person name="Wan P."/>
        </authorList>
    </citation>
    <scope>NUCLEOTIDE SEQUENCE</scope>
    <source>
        <strain evidence="3">cv. Jingnong 6</strain>
    </source>
</reference>
<dbReference type="GO" id="GO:0003676">
    <property type="term" value="F:nucleic acid binding"/>
    <property type="evidence" value="ECO:0007669"/>
    <property type="project" value="InterPro"/>
</dbReference>
<dbReference type="GO" id="GO:0008270">
    <property type="term" value="F:zinc ion binding"/>
    <property type="evidence" value="ECO:0007669"/>
    <property type="project" value="InterPro"/>
</dbReference>
<evidence type="ECO:0000256" key="1">
    <source>
        <dbReference type="SAM" id="MobiDB-lite"/>
    </source>
</evidence>
<dbReference type="InterPro" id="IPR036875">
    <property type="entry name" value="Znf_CCHC_sf"/>
</dbReference>
<dbReference type="Gene3D" id="4.10.60.10">
    <property type="entry name" value="Zinc finger, CCHC-type"/>
    <property type="match status" value="1"/>
</dbReference>
<gene>
    <name evidence="2" type="ORF">LR48_Vigan03g217100</name>
</gene>
<evidence type="ECO:0000313" key="3">
    <source>
        <dbReference type="Proteomes" id="UP000053144"/>
    </source>
</evidence>
<feature type="compositionally biased region" description="Polar residues" evidence="1">
    <location>
        <begin position="131"/>
        <end position="146"/>
    </location>
</feature>
<organism evidence="2 3">
    <name type="scientific">Phaseolus angularis</name>
    <name type="common">Azuki bean</name>
    <name type="synonym">Vigna angularis</name>
    <dbReference type="NCBI Taxonomy" id="3914"/>
    <lineage>
        <taxon>Eukaryota</taxon>
        <taxon>Viridiplantae</taxon>
        <taxon>Streptophyta</taxon>
        <taxon>Embryophyta</taxon>
        <taxon>Tracheophyta</taxon>
        <taxon>Spermatophyta</taxon>
        <taxon>Magnoliopsida</taxon>
        <taxon>eudicotyledons</taxon>
        <taxon>Gunneridae</taxon>
        <taxon>Pentapetalae</taxon>
        <taxon>rosids</taxon>
        <taxon>fabids</taxon>
        <taxon>Fabales</taxon>
        <taxon>Fabaceae</taxon>
        <taxon>Papilionoideae</taxon>
        <taxon>50 kb inversion clade</taxon>
        <taxon>NPAAA clade</taxon>
        <taxon>indigoferoid/millettioid clade</taxon>
        <taxon>Phaseoleae</taxon>
        <taxon>Vigna</taxon>
    </lineage>
</organism>
<dbReference type="Proteomes" id="UP000053144">
    <property type="component" value="Chromosome 3"/>
</dbReference>
<evidence type="ECO:0000313" key="2">
    <source>
        <dbReference type="EMBL" id="KOM38789.1"/>
    </source>
</evidence>
<evidence type="ECO:0008006" key="4">
    <source>
        <dbReference type="Google" id="ProtNLM"/>
    </source>
</evidence>
<name>A0A0L9U8I6_PHAAN</name>
<dbReference type="EMBL" id="CM003373">
    <property type="protein sequence ID" value="KOM38789.1"/>
    <property type="molecule type" value="Genomic_DNA"/>
</dbReference>
<accession>A0A0L9U8I6</accession>